<keyword evidence="7 8" id="KW-0472">Membrane</keyword>
<gene>
    <name evidence="9" type="ORF">BDK92_5258</name>
</gene>
<dbReference type="GO" id="GO:0015385">
    <property type="term" value="F:sodium:proton antiporter activity"/>
    <property type="evidence" value="ECO:0007669"/>
    <property type="project" value="TreeGrafter"/>
</dbReference>
<accession>A0A495JR86</accession>
<evidence type="ECO:0000256" key="6">
    <source>
        <dbReference type="ARBA" id="ARBA00022989"/>
    </source>
</evidence>
<feature type="transmembrane region" description="Helical" evidence="8">
    <location>
        <begin position="60"/>
        <end position="82"/>
    </location>
</feature>
<protein>
    <submittedName>
        <fullName evidence="9">Multisubunit sodium/proton antiporter MrpF subunit</fullName>
    </submittedName>
</protein>
<dbReference type="AlphaFoldDB" id="A0A495JR86"/>
<evidence type="ECO:0000256" key="5">
    <source>
        <dbReference type="ARBA" id="ARBA00022692"/>
    </source>
</evidence>
<dbReference type="PANTHER" id="PTHR34702:SF1">
    <property type="entry name" value="NA(+)_H(+) ANTIPORTER SUBUNIT F"/>
    <property type="match status" value="1"/>
</dbReference>
<dbReference type="OrthoDB" id="3733837at2"/>
<proteinExistence type="inferred from homology"/>
<evidence type="ECO:0000313" key="9">
    <source>
        <dbReference type="EMBL" id="RKR90874.1"/>
    </source>
</evidence>
<dbReference type="EMBL" id="RBKT01000001">
    <property type="protein sequence ID" value="RKR90874.1"/>
    <property type="molecule type" value="Genomic_DNA"/>
</dbReference>
<sequence length="86" mass="8876">MTVVVVIVTALLSAAALLALFRIVRGPSLLDRVVATDLLLAIIVGAVGTEAAVNRHATTLPILVVLAILGFATSVVVVRFAAREDS</sequence>
<comment type="subcellular location">
    <subcellularLocation>
        <location evidence="1">Cell membrane</location>
        <topology evidence="1">Multi-pass membrane protein</topology>
    </subcellularLocation>
</comment>
<dbReference type="InterPro" id="IPR007208">
    <property type="entry name" value="MrpF/PhaF-like"/>
</dbReference>
<keyword evidence="5 8" id="KW-0812">Transmembrane</keyword>
<reference evidence="9 10" key="1">
    <citation type="submission" date="2018-10" db="EMBL/GenBank/DDBJ databases">
        <title>Sequencing the genomes of 1000 actinobacteria strains.</title>
        <authorList>
            <person name="Klenk H.-P."/>
        </authorList>
    </citation>
    <scope>NUCLEOTIDE SEQUENCE [LARGE SCALE GENOMIC DNA]</scope>
    <source>
        <strain evidence="9 10">DSM 45175</strain>
    </source>
</reference>
<feature type="transmembrane region" description="Helical" evidence="8">
    <location>
        <begin position="29"/>
        <end position="48"/>
    </location>
</feature>
<dbReference type="Pfam" id="PF04066">
    <property type="entry name" value="MrpF_PhaF"/>
    <property type="match status" value="1"/>
</dbReference>
<evidence type="ECO:0000313" key="10">
    <source>
        <dbReference type="Proteomes" id="UP000277671"/>
    </source>
</evidence>
<evidence type="ECO:0000256" key="1">
    <source>
        <dbReference type="ARBA" id="ARBA00004651"/>
    </source>
</evidence>
<keyword evidence="4" id="KW-1003">Cell membrane</keyword>
<organism evidence="9 10">
    <name type="scientific">Micromonospora pisi</name>
    <dbReference type="NCBI Taxonomy" id="589240"/>
    <lineage>
        <taxon>Bacteria</taxon>
        <taxon>Bacillati</taxon>
        <taxon>Actinomycetota</taxon>
        <taxon>Actinomycetes</taxon>
        <taxon>Micromonosporales</taxon>
        <taxon>Micromonosporaceae</taxon>
        <taxon>Micromonospora</taxon>
    </lineage>
</organism>
<dbReference type="PANTHER" id="PTHR34702">
    <property type="entry name" value="NA(+)/H(+) ANTIPORTER SUBUNIT F1"/>
    <property type="match status" value="1"/>
</dbReference>
<keyword evidence="10" id="KW-1185">Reference proteome</keyword>
<dbReference type="GO" id="GO:0005886">
    <property type="term" value="C:plasma membrane"/>
    <property type="evidence" value="ECO:0007669"/>
    <property type="project" value="UniProtKB-SubCell"/>
</dbReference>
<evidence type="ECO:0000256" key="2">
    <source>
        <dbReference type="ARBA" id="ARBA00009212"/>
    </source>
</evidence>
<name>A0A495JR86_9ACTN</name>
<evidence type="ECO:0000256" key="4">
    <source>
        <dbReference type="ARBA" id="ARBA00022475"/>
    </source>
</evidence>
<evidence type="ECO:0000256" key="7">
    <source>
        <dbReference type="ARBA" id="ARBA00023136"/>
    </source>
</evidence>
<keyword evidence="6 8" id="KW-1133">Transmembrane helix</keyword>
<comment type="similarity">
    <text evidence="2">Belongs to the CPA3 antiporters (TC 2.A.63) subunit F family.</text>
</comment>
<evidence type="ECO:0000256" key="3">
    <source>
        <dbReference type="ARBA" id="ARBA00022448"/>
    </source>
</evidence>
<comment type="caution">
    <text evidence="9">The sequence shown here is derived from an EMBL/GenBank/DDBJ whole genome shotgun (WGS) entry which is preliminary data.</text>
</comment>
<dbReference type="RefSeq" id="WP_121159073.1">
    <property type="nucleotide sequence ID" value="NZ_RBKT01000001.1"/>
</dbReference>
<dbReference type="Proteomes" id="UP000277671">
    <property type="component" value="Unassembled WGS sequence"/>
</dbReference>
<evidence type="ECO:0000256" key="8">
    <source>
        <dbReference type="SAM" id="Phobius"/>
    </source>
</evidence>
<keyword evidence="3" id="KW-0813">Transport</keyword>